<keyword evidence="5 7" id="KW-0175">Coiled coil</keyword>
<feature type="binding site" evidence="7">
    <location>
        <begin position="32"/>
        <end position="39"/>
    </location>
    <ligand>
        <name>ATP</name>
        <dbReference type="ChEBI" id="CHEBI:30616"/>
    </ligand>
</feature>
<dbReference type="SMART" id="SM00968">
    <property type="entry name" value="SMC_hinge"/>
    <property type="match status" value="1"/>
</dbReference>
<dbReference type="Gene3D" id="3.40.50.300">
    <property type="entry name" value="P-loop containing nucleotide triphosphate hydrolases"/>
    <property type="match status" value="2"/>
</dbReference>
<dbReference type="GO" id="GO:0003677">
    <property type="term" value="F:DNA binding"/>
    <property type="evidence" value="ECO:0007669"/>
    <property type="project" value="UniProtKB-UniRule"/>
</dbReference>
<feature type="coiled-coil region" evidence="7">
    <location>
        <begin position="409"/>
        <end position="464"/>
    </location>
</feature>
<evidence type="ECO:0000313" key="10">
    <source>
        <dbReference type="Proteomes" id="UP000601171"/>
    </source>
</evidence>
<dbReference type="AlphaFoldDB" id="A0A926EUN8"/>
<dbReference type="EMBL" id="JACRTG010000025">
    <property type="protein sequence ID" value="MBC8588593.1"/>
    <property type="molecule type" value="Genomic_DNA"/>
</dbReference>
<feature type="coiled-coil region" evidence="7">
    <location>
        <begin position="740"/>
        <end position="1036"/>
    </location>
</feature>
<reference evidence="9" key="1">
    <citation type="submission" date="2020-08" db="EMBL/GenBank/DDBJ databases">
        <title>Genome public.</title>
        <authorList>
            <person name="Liu C."/>
            <person name="Sun Q."/>
        </authorList>
    </citation>
    <scope>NUCLEOTIDE SEQUENCE</scope>
    <source>
        <strain evidence="9">BX21</strain>
    </source>
</reference>
<dbReference type="PANTHER" id="PTHR43977">
    <property type="entry name" value="STRUCTURAL MAINTENANCE OF CHROMOSOMES PROTEIN 3"/>
    <property type="match status" value="1"/>
</dbReference>
<dbReference type="GO" id="GO:0006260">
    <property type="term" value="P:DNA replication"/>
    <property type="evidence" value="ECO:0007669"/>
    <property type="project" value="UniProtKB-UniRule"/>
</dbReference>
<evidence type="ECO:0000256" key="3">
    <source>
        <dbReference type="ARBA" id="ARBA00022741"/>
    </source>
</evidence>
<comment type="caution">
    <text evidence="9">The sequence shown here is derived from an EMBL/GenBank/DDBJ whole genome shotgun (WGS) entry which is preliminary data.</text>
</comment>
<sequence>MYLKKIEIQGFKSFADKTEIEFTEDITAIVGPNGSGKSNIADAIKWVLGEQSVKSLRGNKMEDVIFSGTDKRRAVGFSEVAITFDNNDGVIPIDYSEVEVTRRMFRSGESEYYINKNSCRLKDIRELFMDTGVGKDGYSIVGQGKIDEILSNRPEDRRGVFEEAAGIVKYKTKKEESERRLEKTENNLVRIKDLLHEISSQKDILEQESEKALKFTRLYSRLKDLEINLFIRDYKKINKQIEDANTEKEKIITQVNILEEEKDAIDGKYNKLKETVHNLESEIEESRSIKFDTVKLFENNRNKISLLNEKEKYLNLDLERLKEEKIKHIESLGNLHKSKDELDKEKGIIKENLNSINAEYEFNKEKLEQMNDYLLEIERKSNYDKDQMINIYNKLSDKKSEINSINSFKENIDKRINQLNKEVENTNRSILDLEKRYDELVNSESELKRELEISSDNLKELDVKKGTILNKCNNINDEIKKNEIKLHGLISNYNLYKNMEEGYDGYYKSVKGLLQGAKKDLSLNKGLIGVVLELFTVDVKYERAIEVALESSAQHIVVNDENDAKKLIEYLKKQRLGRATFLPKNVIKGKTISLNPKDKIDYNILGLASDLITYEKEYQNIFENLLGRIIIVKDYDSGIKLSKKYEHNYRIVTLEGEVINIGGSITGGSSGNNSISIISRRNKIASLKAEIDKNNQYIGELENEKSKLDEELYRITLSLTELEPNIKKIEMDLFSNKNSKDNCLNEKIKLSEEIEKKEQEISTLVNENKDFEANSSKLKLAINEYEKNIEDIKGKISGNSKEHENNKISRDELEGKVTDLRIKINALKTNLQNMNDKEESFNSNKIEIEDLIQKKDALILAINEELKNLKSNRLSLDEEIKNQEREEEATTSKLNDLLKKKDNFMKTFYDEQDRLKIVNNKLSELEKLKNNLEVKLTKYEIQLENSRNKIYDDYGVSIEESSRYEIEINSIQDAHKEVEELKLEIKNLGNVNIDAIESYKNTKERLEFLTNQHDDLIEAKDNLEEVIKDMEKKMKSRFLATFQEINKNFSEIFKILFSGGKAYLEIEEGDDILNVGINIKAQPPGKKLQNLTLLSGGEKSLTAVALLFAILKAKPAPFCILDEIDAALDEANINRYTSYLKDFCNSTQFILITHRKITMEIADVLYGITMEEEGVSKLVSVKLKDNMDNMAS</sequence>
<comment type="similarity">
    <text evidence="7">Belongs to the SMC family.</text>
</comment>
<dbReference type="GO" id="GO:0030261">
    <property type="term" value="P:chromosome condensation"/>
    <property type="evidence" value="ECO:0007669"/>
    <property type="project" value="InterPro"/>
</dbReference>
<dbReference type="InterPro" id="IPR036277">
    <property type="entry name" value="SMC_hinge_sf"/>
</dbReference>
<feature type="coiled-coil region" evidence="7">
    <location>
        <begin position="167"/>
        <end position="370"/>
    </location>
</feature>
<dbReference type="GO" id="GO:0005694">
    <property type="term" value="C:chromosome"/>
    <property type="evidence" value="ECO:0007669"/>
    <property type="project" value="InterPro"/>
</dbReference>
<dbReference type="RefSeq" id="WP_262430050.1">
    <property type="nucleotide sequence ID" value="NZ_JACRTG010000025.1"/>
</dbReference>
<dbReference type="GO" id="GO:0007059">
    <property type="term" value="P:chromosome segregation"/>
    <property type="evidence" value="ECO:0007669"/>
    <property type="project" value="UniProtKB-UniRule"/>
</dbReference>
<proteinExistence type="inferred from homology"/>
<dbReference type="InterPro" id="IPR027417">
    <property type="entry name" value="P-loop_NTPase"/>
</dbReference>
<dbReference type="FunFam" id="3.40.50.300:FF:000901">
    <property type="entry name" value="Chromosome partition protein Smc"/>
    <property type="match status" value="1"/>
</dbReference>
<keyword evidence="6 7" id="KW-0238">DNA-binding</keyword>
<evidence type="ECO:0000256" key="1">
    <source>
        <dbReference type="ARBA" id="ARBA00004496"/>
    </source>
</evidence>
<dbReference type="SUPFAM" id="SSF52540">
    <property type="entry name" value="P-loop containing nucleoside triphosphate hydrolases"/>
    <property type="match status" value="2"/>
</dbReference>
<dbReference type="InterPro" id="IPR024704">
    <property type="entry name" value="SMC"/>
</dbReference>
<protein>
    <recommendedName>
        <fullName evidence="7">Chromosome partition protein Smc</fullName>
    </recommendedName>
</protein>
<organism evidence="9 10">
    <name type="scientific">Paratissierella segnis</name>
    <dbReference type="NCBI Taxonomy" id="2763679"/>
    <lineage>
        <taxon>Bacteria</taxon>
        <taxon>Bacillati</taxon>
        <taxon>Bacillota</taxon>
        <taxon>Tissierellia</taxon>
        <taxon>Tissierellales</taxon>
        <taxon>Tissierellaceae</taxon>
        <taxon>Paratissierella</taxon>
    </lineage>
</organism>
<dbReference type="InterPro" id="IPR011890">
    <property type="entry name" value="SMC_prok"/>
</dbReference>
<comment type="function">
    <text evidence="7">Required for chromosome condensation and partitioning.</text>
</comment>
<dbReference type="Gene3D" id="1.20.1060.20">
    <property type="match status" value="1"/>
</dbReference>
<evidence type="ECO:0000259" key="8">
    <source>
        <dbReference type="SMART" id="SM00968"/>
    </source>
</evidence>
<evidence type="ECO:0000256" key="4">
    <source>
        <dbReference type="ARBA" id="ARBA00022840"/>
    </source>
</evidence>
<name>A0A926EUN8_9FIRM</name>
<dbReference type="Pfam" id="PF06470">
    <property type="entry name" value="SMC_hinge"/>
    <property type="match status" value="1"/>
</dbReference>
<evidence type="ECO:0000313" key="9">
    <source>
        <dbReference type="EMBL" id="MBC8588593.1"/>
    </source>
</evidence>
<dbReference type="InterPro" id="IPR003395">
    <property type="entry name" value="RecF/RecN/SMC_N"/>
</dbReference>
<dbReference type="GO" id="GO:0005737">
    <property type="term" value="C:cytoplasm"/>
    <property type="evidence" value="ECO:0007669"/>
    <property type="project" value="UniProtKB-SubCell"/>
</dbReference>
<dbReference type="SUPFAM" id="SSF75553">
    <property type="entry name" value="Smc hinge domain"/>
    <property type="match status" value="1"/>
</dbReference>
<keyword evidence="3 7" id="KW-0547">Nucleotide-binding</keyword>
<evidence type="ECO:0000256" key="7">
    <source>
        <dbReference type="HAMAP-Rule" id="MF_01894"/>
    </source>
</evidence>
<evidence type="ECO:0000256" key="2">
    <source>
        <dbReference type="ARBA" id="ARBA00022490"/>
    </source>
</evidence>
<comment type="domain">
    <text evidence="7">Contains large globular domains required for ATP hydrolysis at each terminus and a third globular domain forming a flexible hinge near the middle of the molecule. These domains are separated by coiled-coil structures.</text>
</comment>
<evidence type="ECO:0000256" key="6">
    <source>
        <dbReference type="ARBA" id="ARBA00023125"/>
    </source>
</evidence>
<dbReference type="NCBIfam" id="TIGR02168">
    <property type="entry name" value="SMC_prok_B"/>
    <property type="match status" value="1"/>
</dbReference>
<dbReference type="Pfam" id="PF02463">
    <property type="entry name" value="SMC_N"/>
    <property type="match status" value="1"/>
</dbReference>
<dbReference type="Proteomes" id="UP000601171">
    <property type="component" value="Unassembled WGS sequence"/>
</dbReference>
<evidence type="ECO:0000256" key="5">
    <source>
        <dbReference type="ARBA" id="ARBA00023054"/>
    </source>
</evidence>
<dbReference type="HAMAP" id="MF_01894">
    <property type="entry name" value="Smc_prok"/>
    <property type="match status" value="1"/>
</dbReference>
<dbReference type="GO" id="GO:0007062">
    <property type="term" value="P:sister chromatid cohesion"/>
    <property type="evidence" value="ECO:0007669"/>
    <property type="project" value="InterPro"/>
</dbReference>
<dbReference type="Gene3D" id="3.30.70.1620">
    <property type="match status" value="1"/>
</dbReference>
<accession>A0A926EUN8</accession>
<dbReference type="CDD" id="cd03278">
    <property type="entry name" value="ABC_SMC_barmotin"/>
    <property type="match status" value="2"/>
</dbReference>
<keyword evidence="4 7" id="KW-0067">ATP-binding</keyword>
<feature type="coiled-coil region" evidence="7">
    <location>
        <begin position="684"/>
        <end position="711"/>
    </location>
</feature>
<dbReference type="GO" id="GO:0005524">
    <property type="term" value="F:ATP binding"/>
    <property type="evidence" value="ECO:0007669"/>
    <property type="project" value="UniProtKB-UniRule"/>
</dbReference>
<dbReference type="PIRSF" id="PIRSF005719">
    <property type="entry name" value="SMC"/>
    <property type="match status" value="1"/>
</dbReference>
<dbReference type="GO" id="GO:0016887">
    <property type="term" value="F:ATP hydrolysis activity"/>
    <property type="evidence" value="ECO:0007669"/>
    <property type="project" value="InterPro"/>
</dbReference>
<gene>
    <name evidence="7 9" type="primary">smc</name>
    <name evidence="9" type="ORF">H8707_10180</name>
</gene>
<keyword evidence="10" id="KW-1185">Reference proteome</keyword>
<dbReference type="InterPro" id="IPR010935">
    <property type="entry name" value="SMC_hinge"/>
</dbReference>
<feature type="domain" description="SMC hinge" evidence="8">
    <location>
        <begin position="525"/>
        <end position="642"/>
    </location>
</feature>
<comment type="subunit">
    <text evidence="7">Homodimer.</text>
</comment>
<dbReference type="FunFam" id="3.40.50.300:FF:000984">
    <property type="entry name" value="Chromosome partition protein Smc"/>
    <property type="match status" value="1"/>
</dbReference>
<comment type="subcellular location">
    <subcellularLocation>
        <location evidence="1 7">Cytoplasm</location>
    </subcellularLocation>
</comment>
<keyword evidence="2 7" id="KW-0963">Cytoplasm</keyword>